<dbReference type="SUPFAM" id="SSF103088">
    <property type="entry name" value="OmpA-like"/>
    <property type="match status" value="1"/>
</dbReference>
<dbReference type="PROSITE" id="PS51123">
    <property type="entry name" value="OMPA_2"/>
    <property type="match status" value="1"/>
</dbReference>
<dbReference type="KEGG" id="ati:AL072_14655"/>
<dbReference type="InterPro" id="IPR036737">
    <property type="entry name" value="OmpA-like_sf"/>
</dbReference>
<evidence type="ECO:0000313" key="7">
    <source>
        <dbReference type="EMBL" id="ALG72360.1"/>
    </source>
</evidence>
<keyword evidence="3" id="KW-0998">Cell outer membrane</keyword>
<evidence type="ECO:0000256" key="1">
    <source>
        <dbReference type="ARBA" id="ARBA00004442"/>
    </source>
</evidence>
<dbReference type="GO" id="GO:0009279">
    <property type="term" value="C:cell outer membrane"/>
    <property type="evidence" value="ECO:0007669"/>
    <property type="project" value="UniProtKB-SubCell"/>
</dbReference>
<evidence type="ECO:0000259" key="6">
    <source>
        <dbReference type="PROSITE" id="PS51123"/>
    </source>
</evidence>
<feature type="signal peptide" evidence="5">
    <location>
        <begin position="1"/>
        <end position="28"/>
    </location>
</feature>
<comment type="subcellular location">
    <subcellularLocation>
        <location evidence="1">Cell outer membrane</location>
    </subcellularLocation>
</comment>
<dbReference type="Pfam" id="PF00691">
    <property type="entry name" value="OmpA"/>
    <property type="match status" value="1"/>
</dbReference>
<dbReference type="PRINTS" id="PR01021">
    <property type="entry name" value="OMPADOMAIN"/>
</dbReference>
<evidence type="ECO:0000256" key="4">
    <source>
        <dbReference type="PROSITE-ProRule" id="PRU00473"/>
    </source>
</evidence>
<keyword evidence="5" id="KW-0732">Signal</keyword>
<organism evidence="7 8">
    <name type="scientific">Azospirillum thiophilum</name>
    <dbReference type="NCBI Taxonomy" id="528244"/>
    <lineage>
        <taxon>Bacteria</taxon>
        <taxon>Pseudomonadati</taxon>
        <taxon>Pseudomonadota</taxon>
        <taxon>Alphaproteobacteria</taxon>
        <taxon>Rhodospirillales</taxon>
        <taxon>Azospirillaceae</taxon>
        <taxon>Azospirillum</taxon>
    </lineage>
</organism>
<evidence type="ECO:0000256" key="3">
    <source>
        <dbReference type="ARBA" id="ARBA00023237"/>
    </source>
</evidence>
<sequence length="204" mass="20955">MKSGTVRVLRPALAGLCLVLALGGAGWAADPAAAPTTSEDFIKALKMAAPDAPPDAPLIGQKPKTRGLALGTADTAAPAAPAAAATRPKAAPRISFQVEFAFNSADLTPKASGILNELGRALTSPELSAYSFQLTGHTDGVGGADYNLALSKRRAAAVRDYLTRTFAVAPDRLKSRGLGSQQLLDPANPASDVNRRVEIVNLGS</sequence>
<protein>
    <recommendedName>
        <fullName evidence="6">OmpA-like domain-containing protein</fullName>
    </recommendedName>
</protein>
<dbReference type="InterPro" id="IPR006665">
    <property type="entry name" value="OmpA-like"/>
</dbReference>
<dbReference type="InterPro" id="IPR050330">
    <property type="entry name" value="Bact_OuterMem_StrucFunc"/>
</dbReference>
<evidence type="ECO:0000256" key="2">
    <source>
        <dbReference type="ARBA" id="ARBA00023136"/>
    </source>
</evidence>
<feature type="domain" description="OmpA-like" evidence="6">
    <location>
        <begin position="87"/>
        <end position="204"/>
    </location>
</feature>
<dbReference type="AlphaFoldDB" id="A0AAC8VZK9"/>
<proteinExistence type="predicted"/>
<dbReference type="PANTHER" id="PTHR30329">
    <property type="entry name" value="STATOR ELEMENT OF FLAGELLAR MOTOR COMPLEX"/>
    <property type="match status" value="1"/>
</dbReference>
<dbReference type="Gene3D" id="3.30.1330.60">
    <property type="entry name" value="OmpA-like domain"/>
    <property type="match status" value="1"/>
</dbReference>
<dbReference type="CDD" id="cd07185">
    <property type="entry name" value="OmpA_C-like"/>
    <property type="match status" value="1"/>
</dbReference>
<dbReference type="RefSeq" id="WP_045586102.1">
    <property type="nucleotide sequence ID" value="NZ_CP012402.1"/>
</dbReference>
<reference evidence="8" key="1">
    <citation type="submission" date="2015-08" db="EMBL/GenBank/DDBJ databases">
        <title>Complete Genome Sequence of Azospirillum thiophilum BV-S.</title>
        <authorList>
            <person name="Fomenkov A."/>
            <person name="Vincze T."/>
            <person name="Grabovich M."/>
            <person name="Dubinina G."/>
            <person name="Orlova M."/>
            <person name="Belousova E."/>
            <person name="Roberts R.J."/>
        </authorList>
    </citation>
    <scope>NUCLEOTIDE SEQUENCE [LARGE SCALE GENOMIC DNA]</scope>
    <source>
        <strain evidence="8">BV-S</strain>
    </source>
</reference>
<keyword evidence="8" id="KW-1185">Reference proteome</keyword>
<dbReference type="PANTHER" id="PTHR30329:SF21">
    <property type="entry name" value="LIPOPROTEIN YIAD-RELATED"/>
    <property type="match status" value="1"/>
</dbReference>
<dbReference type="Proteomes" id="UP000069935">
    <property type="component" value="Chromosome 2"/>
</dbReference>
<evidence type="ECO:0000256" key="5">
    <source>
        <dbReference type="SAM" id="SignalP"/>
    </source>
</evidence>
<feature type="chain" id="PRO_5042263132" description="OmpA-like domain-containing protein" evidence="5">
    <location>
        <begin position="29"/>
        <end position="204"/>
    </location>
</feature>
<dbReference type="EMBL" id="CP012402">
    <property type="protein sequence ID" value="ALG72360.1"/>
    <property type="molecule type" value="Genomic_DNA"/>
</dbReference>
<name>A0AAC8VZK9_9PROT</name>
<gene>
    <name evidence="7" type="ORF">AL072_14655</name>
</gene>
<evidence type="ECO:0000313" key="8">
    <source>
        <dbReference type="Proteomes" id="UP000069935"/>
    </source>
</evidence>
<accession>A0AAC8VZK9</accession>
<dbReference type="InterPro" id="IPR006664">
    <property type="entry name" value="OMP_bac"/>
</dbReference>
<keyword evidence="2 4" id="KW-0472">Membrane</keyword>
<reference evidence="7 8" key="2">
    <citation type="journal article" date="2016" name="Genome Announc.">
        <title>Complete Genome Sequence of a Strain of Azospirillum thiophilum Isolated from a Sulfide Spring.</title>
        <authorList>
            <person name="Fomenkov A."/>
            <person name="Vincze T."/>
            <person name="Grabovich M."/>
            <person name="Anton B.P."/>
            <person name="Dubinina G."/>
            <person name="Orlova M."/>
            <person name="Belousova E."/>
            <person name="Roberts R.J."/>
        </authorList>
    </citation>
    <scope>NUCLEOTIDE SEQUENCE [LARGE SCALE GENOMIC DNA]</scope>
    <source>
        <strain evidence="7 8">BV-S</strain>
    </source>
</reference>